<dbReference type="InterPro" id="IPR005653">
    <property type="entry name" value="OstA-like_N"/>
</dbReference>
<proteinExistence type="predicted"/>
<keyword evidence="1 2" id="KW-0732">Signal</keyword>
<dbReference type="AlphaFoldDB" id="A0A084UEL4"/>
<dbReference type="eggNOG" id="COG1934">
    <property type="taxonomic scope" value="Bacteria"/>
</dbReference>
<comment type="caution">
    <text evidence="4">The sequence shown here is derived from an EMBL/GenBank/DDBJ whole genome shotgun (WGS) entry which is preliminary data.</text>
</comment>
<reference evidence="4 5" key="1">
    <citation type="submission" date="2014-05" db="EMBL/GenBank/DDBJ databases">
        <title>Draft Genome Sequence of Nitratireductor basaltis Strain UMTGB225, A Marine Bacterium Isolated from Green Barrel Tunicate.</title>
        <authorList>
            <person name="Gan H.Y."/>
        </authorList>
    </citation>
    <scope>NUCLEOTIDE SEQUENCE [LARGE SCALE GENOMIC DNA]</scope>
    <source>
        <strain evidence="4 5">UMTGB225</strain>
    </source>
</reference>
<evidence type="ECO:0000259" key="3">
    <source>
        <dbReference type="Pfam" id="PF03968"/>
    </source>
</evidence>
<evidence type="ECO:0000256" key="2">
    <source>
        <dbReference type="SAM" id="SignalP"/>
    </source>
</evidence>
<evidence type="ECO:0000313" key="4">
    <source>
        <dbReference type="EMBL" id="KFB11400.1"/>
    </source>
</evidence>
<sequence>MKSVATATARIAMAALLALSAAATTAFAQTERMTGLKLSGDQPIQIESDRFEVDENQSLATFTGNVSVVQGETVMKAGRMKVFYKSDGGSATTGSADIDRLEVEDGIYVKSETQVATGDRGTFDMDSEVLVLSGNEVVLSEGDNVITGCKLTVQMSNGQARLDSCGGSGAGGRVKMLLTPESRNR</sequence>
<dbReference type="Proteomes" id="UP000053675">
    <property type="component" value="Unassembled WGS sequence"/>
</dbReference>
<dbReference type="EMBL" id="JMQM01000001">
    <property type="protein sequence ID" value="KFB11400.1"/>
    <property type="molecule type" value="Genomic_DNA"/>
</dbReference>
<protein>
    <submittedName>
        <fullName evidence="4">OstA-like protein</fullName>
    </submittedName>
</protein>
<accession>A0A084UEL4</accession>
<dbReference type="GO" id="GO:0030288">
    <property type="term" value="C:outer membrane-bounded periplasmic space"/>
    <property type="evidence" value="ECO:0007669"/>
    <property type="project" value="TreeGrafter"/>
</dbReference>
<feature type="signal peptide" evidence="2">
    <location>
        <begin position="1"/>
        <end position="28"/>
    </location>
</feature>
<feature type="domain" description="Organic solvent tolerance-like N-terminal" evidence="3">
    <location>
        <begin position="45"/>
        <end position="158"/>
    </location>
</feature>
<evidence type="ECO:0000313" key="5">
    <source>
        <dbReference type="Proteomes" id="UP000053675"/>
    </source>
</evidence>
<dbReference type="GO" id="GO:0009279">
    <property type="term" value="C:cell outer membrane"/>
    <property type="evidence" value="ECO:0007669"/>
    <property type="project" value="TreeGrafter"/>
</dbReference>
<organism evidence="4 5">
    <name type="scientific">Nitratireductor basaltis</name>
    <dbReference type="NCBI Taxonomy" id="472175"/>
    <lineage>
        <taxon>Bacteria</taxon>
        <taxon>Pseudomonadati</taxon>
        <taxon>Pseudomonadota</taxon>
        <taxon>Alphaproteobacteria</taxon>
        <taxon>Hyphomicrobiales</taxon>
        <taxon>Phyllobacteriaceae</taxon>
        <taxon>Nitratireductor</taxon>
    </lineage>
</organism>
<feature type="chain" id="PRO_5001783233" evidence="2">
    <location>
        <begin position="29"/>
        <end position="185"/>
    </location>
</feature>
<gene>
    <name evidence="4" type="ORF">EL18_02448</name>
</gene>
<dbReference type="GO" id="GO:0015920">
    <property type="term" value="P:lipopolysaccharide transport"/>
    <property type="evidence" value="ECO:0007669"/>
    <property type="project" value="TreeGrafter"/>
</dbReference>
<keyword evidence="5" id="KW-1185">Reference proteome</keyword>
<dbReference type="Gene3D" id="2.60.450.10">
    <property type="entry name" value="Lipopolysaccharide (LPS) transport protein A like domain"/>
    <property type="match status" value="1"/>
</dbReference>
<dbReference type="GO" id="GO:0017089">
    <property type="term" value="F:glycolipid transfer activity"/>
    <property type="evidence" value="ECO:0007669"/>
    <property type="project" value="TreeGrafter"/>
</dbReference>
<evidence type="ECO:0000256" key="1">
    <source>
        <dbReference type="ARBA" id="ARBA00022729"/>
    </source>
</evidence>
<name>A0A084UEL4_9HYPH</name>
<dbReference type="Pfam" id="PF03968">
    <property type="entry name" value="LptD_N"/>
    <property type="match status" value="1"/>
</dbReference>
<dbReference type="PATRIC" id="fig|472175.3.peg.2440"/>
<dbReference type="PANTHER" id="PTHR36504:SF1">
    <property type="entry name" value="LIPOPOLYSACCHARIDE EXPORT SYSTEM PROTEIN LPTA"/>
    <property type="match status" value="1"/>
</dbReference>
<dbReference type="PANTHER" id="PTHR36504">
    <property type="entry name" value="LIPOPOLYSACCHARIDE EXPORT SYSTEM PROTEIN LPTA"/>
    <property type="match status" value="1"/>
</dbReference>
<dbReference type="InterPro" id="IPR052037">
    <property type="entry name" value="LPS_export_LptA"/>
</dbReference>
<dbReference type="STRING" id="472175.EL18_02448"/>